<feature type="non-terminal residue" evidence="1">
    <location>
        <position position="1"/>
    </location>
</feature>
<gene>
    <name evidence="1" type="ORF">L915_06576</name>
</gene>
<organism evidence="1">
    <name type="scientific">Phytophthora nicotianae</name>
    <name type="common">Potato buckeye rot agent</name>
    <name type="synonym">Phytophthora parasitica</name>
    <dbReference type="NCBI Taxonomy" id="4792"/>
    <lineage>
        <taxon>Eukaryota</taxon>
        <taxon>Sar</taxon>
        <taxon>Stramenopiles</taxon>
        <taxon>Oomycota</taxon>
        <taxon>Peronosporomycetes</taxon>
        <taxon>Peronosporales</taxon>
        <taxon>Peronosporaceae</taxon>
        <taxon>Phytophthora</taxon>
    </lineage>
</organism>
<sequence length="104" mass="12168">TCLSPSDYLRSSFLVSLPSSFNGGVDTIKENKLHAHEDRFLNKPYEEAWCKLHARRRQFFCEVWLSVRCDPLYGVYLSLDDFYNKTKEAFDAELDRINPTVADR</sequence>
<reference evidence="1" key="1">
    <citation type="submission" date="2013-11" db="EMBL/GenBank/DDBJ databases">
        <title>The Genome Sequence of Phytophthora parasitica CJ02B3.</title>
        <authorList>
            <consortium name="The Broad Institute Genomics Platform"/>
            <person name="Russ C."/>
            <person name="Tyler B."/>
            <person name="Panabieres F."/>
            <person name="Shan W."/>
            <person name="Tripathy S."/>
            <person name="Grunwald N."/>
            <person name="Machado M."/>
            <person name="Johnson C.S."/>
            <person name="Arredondo F."/>
            <person name="Hong C."/>
            <person name="Coffey M."/>
            <person name="Young S.K."/>
            <person name="Zeng Q."/>
            <person name="Gargeya S."/>
            <person name="Fitzgerald M."/>
            <person name="Abouelleil A."/>
            <person name="Alvarado L."/>
            <person name="Chapman S.B."/>
            <person name="Gainer-Dewar J."/>
            <person name="Goldberg J."/>
            <person name="Griggs A."/>
            <person name="Gujja S."/>
            <person name="Hansen M."/>
            <person name="Howarth C."/>
            <person name="Imamovic A."/>
            <person name="Ireland A."/>
            <person name="Larimer J."/>
            <person name="McCowan C."/>
            <person name="Murphy C."/>
            <person name="Pearson M."/>
            <person name="Poon T.W."/>
            <person name="Priest M."/>
            <person name="Roberts A."/>
            <person name="Saif S."/>
            <person name="Shea T."/>
            <person name="Sykes S."/>
            <person name="Wortman J."/>
            <person name="Nusbaum C."/>
            <person name="Birren B."/>
        </authorList>
    </citation>
    <scope>NUCLEOTIDE SEQUENCE [LARGE SCALE GENOMIC DNA]</scope>
    <source>
        <strain evidence="1">CJ02B3</strain>
    </source>
</reference>
<protein>
    <submittedName>
        <fullName evidence="1">Uncharacterized protein</fullName>
    </submittedName>
</protein>
<proteinExistence type="predicted"/>
<dbReference type="AlphaFoldDB" id="W2H421"/>
<dbReference type="Proteomes" id="UP000053236">
    <property type="component" value="Unassembled WGS sequence"/>
</dbReference>
<accession>W2H421</accession>
<dbReference type="EMBL" id="KI685680">
    <property type="protein sequence ID" value="ETK89355.1"/>
    <property type="molecule type" value="Genomic_DNA"/>
</dbReference>
<name>W2H421_PHYNI</name>
<evidence type="ECO:0000313" key="1">
    <source>
        <dbReference type="EMBL" id="ETK89355.1"/>
    </source>
</evidence>